<name>Q3AFR0_CARHZ</name>
<proteinExistence type="inferred from homology"/>
<dbReference type="RefSeq" id="WP_011343100.1">
    <property type="nucleotide sequence ID" value="NC_007503.1"/>
</dbReference>
<evidence type="ECO:0000256" key="5">
    <source>
        <dbReference type="ARBA" id="ARBA00022989"/>
    </source>
</evidence>
<protein>
    <submittedName>
        <fullName evidence="10">Putative membrane protein</fullName>
    </submittedName>
</protein>
<keyword evidence="6 8" id="KW-0472">Membrane</keyword>
<evidence type="ECO:0000256" key="6">
    <source>
        <dbReference type="ARBA" id="ARBA00023136"/>
    </source>
</evidence>
<dbReference type="STRING" id="246194.CHY_0152"/>
<feature type="transmembrane region" description="Helical" evidence="8">
    <location>
        <begin position="71"/>
        <end position="89"/>
    </location>
</feature>
<evidence type="ECO:0000256" key="4">
    <source>
        <dbReference type="ARBA" id="ARBA00022692"/>
    </source>
</evidence>
<dbReference type="InterPro" id="IPR050539">
    <property type="entry name" value="ThrE_Dicarb/AminoAcid_Exp"/>
</dbReference>
<dbReference type="AlphaFoldDB" id="Q3AFR0"/>
<keyword evidence="5 8" id="KW-1133">Transmembrane helix</keyword>
<feature type="transmembrane region" description="Helical" evidence="8">
    <location>
        <begin position="109"/>
        <end position="131"/>
    </location>
</feature>
<keyword evidence="4 8" id="KW-0812">Transmembrane</keyword>
<dbReference type="GO" id="GO:0005886">
    <property type="term" value="C:plasma membrane"/>
    <property type="evidence" value="ECO:0007669"/>
    <property type="project" value="UniProtKB-SubCell"/>
</dbReference>
<feature type="domain" description="Threonine/Serine exporter ThrE" evidence="9">
    <location>
        <begin position="3"/>
        <end position="127"/>
    </location>
</feature>
<dbReference type="HOGENOM" id="CLU_117642_3_0_9"/>
<keyword evidence="11" id="KW-1185">Reference proteome</keyword>
<organism evidence="10 11">
    <name type="scientific">Carboxydothermus hydrogenoformans (strain ATCC BAA-161 / DSM 6008 / Z-2901)</name>
    <dbReference type="NCBI Taxonomy" id="246194"/>
    <lineage>
        <taxon>Bacteria</taxon>
        <taxon>Bacillati</taxon>
        <taxon>Bacillota</taxon>
        <taxon>Clostridia</taxon>
        <taxon>Thermoanaerobacterales</taxon>
        <taxon>Thermoanaerobacteraceae</taxon>
        <taxon>Carboxydothermus</taxon>
    </lineage>
</organism>
<evidence type="ECO:0000256" key="1">
    <source>
        <dbReference type="ARBA" id="ARBA00004651"/>
    </source>
</evidence>
<keyword evidence="3" id="KW-0997">Cell inner membrane</keyword>
<dbReference type="OrthoDB" id="9810047at2"/>
<keyword evidence="2" id="KW-1003">Cell membrane</keyword>
<dbReference type="Proteomes" id="UP000002706">
    <property type="component" value="Chromosome"/>
</dbReference>
<dbReference type="InParanoid" id="Q3AFR0"/>
<evidence type="ECO:0000313" key="11">
    <source>
        <dbReference type="Proteomes" id="UP000002706"/>
    </source>
</evidence>
<dbReference type="Pfam" id="PF12821">
    <property type="entry name" value="ThrE_2"/>
    <property type="match status" value="1"/>
</dbReference>
<evidence type="ECO:0000256" key="8">
    <source>
        <dbReference type="SAM" id="Phobius"/>
    </source>
</evidence>
<dbReference type="EMBL" id="CP000141">
    <property type="protein sequence ID" value="ABB16003.1"/>
    <property type="molecule type" value="Genomic_DNA"/>
</dbReference>
<accession>Q3AFR0</accession>
<evidence type="ECO:0000313" key="10">
    <source>
        <dbReference type="EMBL" id="ABB16003.1"/>
    </source>
</evidence>
<dbReference type="eggNOG" id="COG3610">
    <property type="taxonomic scope" value="Bacteria"/>
</dbReference>
<sequence length="142" mass="15314">MNVLYAFFLSFTFGILFNAPMESLFYGGVTGAGGYLVYTIAGKTPFAGVFLGSLTVGVLSEILARLKKKPTIIFTTTGLIPLVPGKLAYDTITAFIREDFSLGVSLGLQTFFSAGAIALGIAITSSVMRLYKKVTQRKQRCF</sequence>
<dbReference type="GO" id="GO:0015744">
    <property type="term" value="P:succinate transport"/>
    <property type="evidence" value="ECO:0007669"/>
    <property type="project" value="TreeGrafter"/>
</dbReference>
<evidence type="ECO:0000259" key="9">
    <source>
        <dbReference type="Pfam" id="PF12821"/>
    </source>
</evidence>
<comment type="similarity">
    <text evidence="7">Belongs to the ThrE exporter (TC 2.A.79) family.</text>
</comment>
<dbReference type="KEGG" id="chy:CHY_0152"/>
<evidence type="ECO:0000256" key="3">
    <source>
        <dbReference type="ARBA" id="ARBA00022519"/>
    </source>
</evidence>
<comment type="subcellular location">
    <subcellularLocation>
        <location evidence="1">Cell membrane</location>
        <topology evidence="1">Multi-pass membrane protein</topology>
    </subcellularLocation>
</comment>
<evidence type="ECO:0000256" key="7">
    <source>
        <dbReference type="ARBA" id="ARBA00034125"/>
    </source>
</evidence>
<dbReference type="InterPro" id="IPR024528">
    <property type="entry name" value="ThrE_2"/>
</dbReference>
<dbReference type="PANTHER" id="PTHR34390:SF1">
    <property type="entry name" value="SUCCINATE TRANSPORTER SUBUNIT YJJB-RELATED"/>
    <property type="match status" value="1"/>
</dbReference>
<evidence type="ECO:0000256" key="2">
    <source>
        <dbReference type="ARBA" id="ARBA00022475"/>
    </source>
</evidence>
<gene>
    <name evidence="10" type="ordered locus">CHY_0152</name>
</gene>
<reference evidence="10 11" key="1">
    <citation type="journal article" date="2005" name="PLoS Genet.">
        <title>Life in hot carbon monoxide: the complete genome sequence of Carboxydothermus hydrogenoformans Z-2901.</title>
        <authorList>
            <person name="Wu M."/>
            <person name="Ren Q."/>
            <person name="Durkin A.S."/>
            <person name="Daugherty S.C."/>
            <person name="Brinkac L.M."/>
            <person name="Dodson R.J."/>
            <person name="Madupu R."/>
            <person name="Sullivan S.A."/>
            <person name="Kolonay J.F."/>
            <person name="Haft D.H."/>
            <person name="Nelson W.C."/>
            <person name="Tallon L.J."/>
            <person name="Jones K.M."/>
            <person name="Ulrich L.E."/>
            <person name="Gonzalez J.M."/>
            <person name="Zhulin I.B."/>
            <person name="Robb F.T."/>
            <person name="Eisen J.A."/>
        </authorList>
    </citation>
    <scope>NUCLEOTIDE SEQUENCE [LARGE SCALE GENOMIC DNA]</scope>
    <source>
        <strain evidence="11">ATCC BAA-161 / DSM 6008 / Z-2901</strain>
    </source>
</reference>
<dbReference type="PANTHER" id="PTHR34390">
    <property type="entry name" value="UPF0442 PROTEIN YJJB-RELATED"/>
    <property type="match status" value="1"/>
</dbReference>
<feature type="transmembrane region" description="Helical" evidence="8">
    <location>
        <begin position="35"/>
        <end position="59"/>
    </location>
</feature>